<sequence>MIGLPADLQLGEKPLDGRVIAITGATGGLGSAVAHAVSAAGATPVLIGKRKRELEKLYDALIEAGGAQPAIAPMNLETATPNDFDEIVAALKRELGRLDGLVHAAVMFEGLTPMAMHKPDEWLKVMQVNVSAPFALTQSCLPVLQEAADSAVIFVTDDPERMQRAHWGAYGTSKAAVERMAAILHDETDDSSLRVHTLLPGPMRTSLRRMAWFGEDTMKHPTPDATAEAVVFLLSAQGASARGRTLDLRPAPDAQVTDAA</sequence>
<accession>A0A846ZK32</accession>
<dbReference type="PANTHER" id="PTHR42901">
    <property type="entry name" value="ALCOHOL DEHYDROGENASE"/>
    <property type="match status" value="1"/>
</dbReference>
<dbReference type="Proteomes" id="UP000541636">
    <property type="component" value="Unassembled WGS sequence"/>
</dbReference>
<evidence type="ECO:0000313" key="3">
    <source>
        <dbReference type="EMBL" id="NKZ38077.1"/>
    </source>
</evidence>
<evidence type="ECO:0000313" key="4">
    <source>
        <dbReference type="Proteomes" id="UP000541636"/>
    </source>
</evidence>
<dbReference type="EMBL" id="JAAZQD010000001">
    <property type="protein sequence ID" value="NKZ38077.1"/>
    <property type="molecule type" value="Genomic_DNA"/>
</dbReference>
<gene>
    <name evidence="3" type="ORF">HF690_03810</name>
</gene>
<proteinExistence type="inferred from homology"/>
<dbReference type="GO" id="GO:0016491">
    <property type="term" value="F:oxidoreductase activity"/>
    <property type="evidence" value="ECO:0007669"/>
    <property type="project" value="UniProtKB-KW"/>
</dbReference>
<reference evidence="3 4" key="1">
    <citation type="journal article" date="2017" name="Int. J. Syst. Evol. Microbiol.">
        <title>Oleiagrimonas citrea sp. nov., a marine bacterium isolated from tidal flat sediment and emended description of the genus Oleiagrimonas Fang et al. 2015 and Oleiagrimonas soli.</title>
        <authorList>
            <person name="Yang S.H."/>
            <person name="Seo H.S."/>
            <person name="Seong C.N."/>
            <person name="Kwon K.K."/>
        </authorList>
    </citation>
    <scope>NUCLEOTIDE SEQUENCE [LARGE SCALE GENOMIC DNA]</scope>
    <source>
        <strain evidence="3 4">MEBiC09124</strain>
    </source>
</reference>
<dbReference type="PRINTS" id="PR00081">
    <property type="entry name" value="GDHRDH"/>
</dbReference>
<dbReference type="SUPFAM" id="SSF51735">
    <property type="entry name" value="NAD(P)-binding Rossmann-fold domains"/>
    <property type="match status" value="1"/>
</dbReference>
<evidence type="ECO:0000256" key="2">
    <source>
        <dbReference type="ARBA" id="ARBA00023002"/>
    </source>
</evidence>
<dbReference type="InterPro" id="IPR036291">
    <property type="entry name" value="NAD(P)-bd_dom_sf"/>
</dbReference>
<dbReference type="Pfam" id="PF00106">
    <property type="entry name" value="adh_short"/>
    <property type="match status" value="1"/>
</dbReference>
<dbReference type="InterPro" id="IPR020904">
    <property type="entry name" value="Sc_DH/Rdtase_CS"/>
</dbReference>
<dbReference type="InterPro" id="IPR002347">
    <property type="entry name" value="SDR_fam"/>
</dbReference>
<comment type="caution">
    <text evidence="3">The sequence shown here is derived from an EMBL/GenBank/DDBJ whole genome shotgun (WGS) entry which is preliminary data.</text>
</comment>
<comment type="similarity">
    <text evidence="1">Belongs to the short-chain dehydrogenases/reductases (SDR) family.</text>
</comment>
<dbReference type="AlphaFoldDB" id="A0A846ZK32"/>
<name>A0A846ZK32_9GAMM</name>
<dbReference type="Gene3D" id="3.40.50.720">
    <property type="entry name" value="NAD(P)-binding Rossmann-like Domain"/>
    <property type="match status" value="1"/>
</dbReference>
<organism evidence="3 4">
    <name type="scientific">Oleiagrimonas citrea</name>
    <dbReference type="NCBI Taxonomy" id="1665687"/>
    <lineage>
        <taxon>Bacteria</taxon>
        <taxon>Pseudomonadati</taxon>
        <taxon>Pseudomonadota</taxon>
        <taxon>Gammaproteobacteria</taxon>
        <taxon>Lysobacterales</taxon>
        <taxon>Rhodanobacteraceae</taxon>
        <taxon>Oleiagrimonas</taxon>
    </lineage>
</organism>
<keyword evidence="4" id="KW-1185">Reference proteome</keyword>
<keyword evidence="2" id="KW-0560">Oxidoreductase</keyword>
<evidence type="ECO:0000256" key="1">
    <source>
        <dbReference type="ARBA" id="ARBA00006484"/>
    </source>
</evidence>
<dbReference type="PROSITE" id="PS00061">
    <property type="entry name" value="ADH_SHORT"/>
    <property type="match status" value="1"/>
</dbReference>
<protein>
    <submittedName>
        <fullName evidence="3">SDR family NAD(P)-dependent oxidoreductase</fullName>
    </submittedName>
</protein>
<dbReference type="PANTHER" id="PTHR42901:SF1">
    <property type="entry name" value="ALCOHOL DEHYDROGENASE"/>
    <property type="match status" value="1"/>
</dbReference>